<feature type="transmembrane region" description="Helical" evidence="5">
    <location>
        <begin position="34"/>
        <end position="57"/>
    </location>
</feature>
<feature type="transmembrane region" description="Helical" evidence="5">
    <location>
        <begin position="327"/>
        <end position="353"/>
    </location>
</feature>
<keyword evidence="3 5" id="KW-1133">Transmembrane helix</keyword>
<organism evidence="6 7">
    <name type="scientific">Lottia gigantea</name>
    <name type="common">Giant owl limpet</name>
    <dbReference type="NCBI Taxonomy" id="225164"/>
    <lineage>
        <taxon>Eukaryota</taxon>
        <taxon>Metazoa</taxon>
        <taxon>Spiralia</taxon>
        <taxon>Lophotrochozoa</taxon>
        <taxon>Mollusca</taxon>
        <taxon>Gastropoda</taxon>
        <taxon>Patellogastropoda</taxon>
        <taxon>Lottioidea</taxon>
        <taxon>Lottiidae</taxon>
        <taxon>Lottia</taxon>
    </lineage>
</organism>
<feature type="transmembrane region" description="Helical" evidence="5">
    <location>
        <begin position="374"/>
        <end position="393"/>
    </location>
</feature>
<evidence type="ECO:0008006" key="8">
    <source>
        <dbReference type="Google" id="ProtNLM"/>
    </source>
</evidence>
<dbReference type="Proteomes" id="UP000030746">
    <property type="component" value="Unassembled WGS sequence"/>
</dbReference>
<dbReference type="HOGENOM" id="CLU_007946_15_7_1"/>
<dbReference type="GO" id="GO:0000064">
    <property type="term" value="F:L-ornithine transmembrane transporter activity"/>
    <property type="evidence" value="ECO:0007669"/>
    <property type="project" value="TreeGrafter"/>
</dbReference>
<keyword evidence="4 5" id="KW-0472">Membrane</keyword>
<dbReference type="GO" id="GO:0061459">
    <property type="term" value="F:L-arginine transmembrane transporter activity"/>
    <property type="evidence" value="ECO:0007669"/>
    <property type="project" value="TreeGrafter"/>
</dbReference>
<feature type="transmembrane region" description="Helical" evidence="5">
    <location>
        <begin position="168"/>
        <end position="185"/>
    </location>
</feature>
<evidence type="ECO:0000256" key="4">
    <source>
        <dbReference type="ARBA" id="ARBA00023136"/>
    </source>
</evidence>
<dbReference type="GO" id="GO:0005886">
    <property type="term" value="C:plasma membrane"/>
    <property type="evidence" value="ECO:0007669"/>
    <property type="project" value="TreeGrafter"/>
</dbReference>
<comment type="subcellular location">
    <subcellularLocation>
        <location evidence="1">Membrane</location>
        <topology evidence="1">Multi-pass membrane protein</topology>
    </subcellularLocation>
</comment>
<feature type="transmembrane region" description="Helical" evidence="5">
    <location>
        <begin position="192"/>
        <end position="211"/>
    </location>
</feature>
<dbReference type="RefSeq" id="XP_009044708.1">
    <property type="nucleotide sequence ID" value="XM_009046460.1"/>
</dbReference>
<dbReference type="OMA" id="FCLYLMY"/>
<dbReference type="OrthoDB" id="3900342at2759"/>
<keyword evidence="2 5" id="KW-0812">Transmembrane</keyword>
<gene>
    <name evidence="6" type="ORF">LOTGIDRAFT_170631</name>
</gene>
<dbReference type="EMBL" id="KB199699">
    <property type="protein sequence ID" value="ESP04539.1"/>
    <property type="molecule type" value="Genomic_DNA"/>
</dbReference>
<proteinExistence type="predicted"/>
<evidence type="ECO:0000256" key="1">
    <source>
        <dbReference type="ARBA" id="ARBA00004141"/>
    </source>
</evidence>
<dbReference type="FunFam" id="1.20.1740.10:FF:000010">
    <property type="entry name" value="probable cationic amino acid transporter"/>
    <property type="match status" value="1"/>
</dbReference>
<dbReference type="KEGG" id="lgi:LOTGIDRAFT_170631"/>
<dbReference type="GO" id="GO:0097638">
    <property type="term" value="P:L-arginine import across plasma membrane"/>
    <property type="evidence" value="ECO:0007669"/>
    <property type="project" value="TreeGrafter"/>
</dbReference>
<evidence type="ECO:0000256" key="3">
    <source>
        <dbReference type="ARBA" id="ARBA00022989"/>
    </source>
</evidence>
<dbReference type="PANTHER" id="PTHR43243:SF105">
    <property type="entry name" value="CATIONIC AMINO ACID TRANSPORTER C-TERMINAL DOMAIN-CONTAINING PROTEIN"/>
    <property type="match status" value="1"/>
</dbReference>
<reference evidence="6 7" key="1">
    <citation type="journal article" date="2013" name="Nature">
        <title>Insights into bilaterian evolution from three spiralian genomes.</title>
        <authorList>
            <person name="Simakov O."/>
            <person name="Marletaz F."/>
            <person name="Cho S.J."/>
            <person name="Edsinger-Gonzales E."/>
            <person name="Havlak P."/>
            <person name="Hellsten U."/>
            <person name="Kuo D.H."/>
            <person name="Larsson T."/>
            <person name="Lv J."/>
            <person name="Arendt D."/>
            <person name="Savage R."/>
            <person name="Osoegawa K."/>
            <person name="de Jong P."/>
            <person name="Grimwood J."/>
            <person name="Chapman J.A."/>
            <person name="Shapiro H."/>
            <person name="Aerts A."/>
            <person name="Otillar R.P."/>
            <person name="Terry A.Y."/>
            <person name="Boore J.L."/>
            <person name="Grigoriev I.V."/>
            <person name="Lindberg D.R."/>
            <person name="Seaver E.C."/>
            <person name="Weisblat D.A."/>
            <person name="Putnam N.H."/>
            <person name="Rokhsar D.S."/>
        </authorList>
    </citation>
    <scope>NUCLEOTIDE SEQUENCE [LARGE SCALE GENOMIC DNA]</scope>
</reference>
<feature type="transmembrane region" description="Helical" evidence="5">
    <location>
        <begin position="399"/>
        <end position="420"/>
    </location>
</feature>
<feature type="transmembrane region" description="Helical" evidence="5">
    <location>
        <begin position="237"/>
        <end position="259"/>
    </location>
</feature>
<evidence type="ECO:0000256" key="2">
    <source>
        <dbReference type="ARBA" id="ARBA00022692"/>
    </source>
</evidence>
<evidence type="ECO:0000313" key="6">
    <source>
        <dbReference type="EMBL" id="ESP04539.1"/>
    </source>
</evidence>
<accession>V4AK16</accession>
<name>V4AK16_LOTGI</name>
<dbReference type="InterPro" id="IPR002293">
    <property type="entry name" value="AA/rel_permease1"/>
</dbReference>
<evidence type="ECO:0000313" key="7">
    <source>
        <dbReference type="Proteomes" id="UP000030746"/>
    </source>
</evidence>
<dbReference type="Pfam" id="PF13520">
    <property type="entry name" value="AA_permease_2"/>
    <property type="match status" value="1"/>
</dbReference>
<dbReference type="PIRSF" id="PIRSF006060">
    <property type="entry name" value="AA_transporter"/>
    <property type="match status" value="1"/>
</dbReference>
<sequence length="489" mass="53726">MACGTILKNMKDRMFRVKELPSYESLEKTGLAKVLGVVDLLSLGIGSTIGVGIYVIAGQVARLYCGPSIFISFLIAGIASLLAGMCYAEFAARVPRAGSAYVYSYVTVGEFMAFIIGWTLVLEHAIGSAAITRAGSAYIDSVTGNKMSQFFRTYMPIDISIFASYPDLFAFSIDFVLTLLLIIGVKESSRFNCIFTSINISMVLFTIGFFLSKADIKNWQTETKDIPKSAHAGTGGFFPYGVDGMLTGAAVTFYTYVGFDTVATAGEETKNPKRDIPLSIILTITIVAVIYILMSMSLTLVTPYYKIDPVVSVPLIFDSMGWYIPKYFVYAGAFCGLATSLVGALFPLPRILYAMGLDDVLFPFFATISERFKTPAIATLIGGTLTGLIATMFSVEELISMYSIGTLQSYALVSVCVIILRYRQQNTDGKLENEQFHLKYLFMPVSDKPTAVTEKIVKIVITLMCMYKIIVLYTSNTKQIYSIFISTYI</sequence>
<dbReference type="GeneID" id="20241476"/>
<feature type="transmembrane region" description="Helical" evidence="5">
    <location>
        <begin position="100"/>
        <end position="121"/>
    </location>
</feature>
<dbReference type="STRING" id="225164.V4AK16"/>
<dbReference type="CTD" id="20241476"/>
<evidence type="ECO:0000256" key="5">
    <source>
        <dbReference type="SAM" id="Phobius"/>
    </source>
</evidence>
<dbReference type="GO" id="GO:0015189">
    <property type="term" value="F:L-lysine transmembrane transporter activity"/>
    <property type="evidence" value="ECO:0007669"/>
    <property type="project" value="TreeGrafter"/>
</dbReference>
<dbReference type="AlphaFoldDB" id="V4AK16"/>
<dbReference type="PANTHER" id="PTHR43243">
    <property type="entry name" value="INNER MEMBRANE TRANSPORTER YGJI-RELATED"/>
    <property type="match status" value="1"/>
</dbReference>
<feature type="transmembrane region" description="Helical" evidence="5">
    <location>
        <begin position="280"/>
        <end position="307"/>
    </location>
</feature>
<dbReference type="Gene3D" id="1.20.1740.10">
    <property type="entry name" value="Amino acid/polyamine transporter I"/>
    <property type="match status" value="1"/>
</dbReference>
<keyword evidence="7" id="KW-1185">Reference proteome</keyword>
<protein>
    <recommendedName>
        <fullName evidence="8">Cationic amino acid transporter C-terminal domain-containing protein</fullName>
    </recommendedName>
</protein>
<feature type="transmembrane region" description="Helical" evidence="5">
    <location>
        <begin position="69"/>
        <end position="88"/>
    </location>
</feature>